<proteinExistence type="predicted"/>
<dbReference type="RefSeq" id="WP_359215124.1">
    <property type="nucleotide sequence ID" value="NZ_JBEZAM010000069.1"/>
</dbReference>
<keyword evidence="2" id="KW-0963">Cytoplasm</keyword>
<feature type="region of interest" description="Disordered" evidence="3">
    <location>
        <begin position="144"/>
        <end position="168"/>
    </location>
</feature>
<comment type="caution">
    <text evidence="4">The sequence shown here is derived from an EMBL/GenBank/DDBJ whole genome shotgun (WGS) entry which is preliminary data.</text>
</comment>
<dbReference type="EMBL" id="JBEZAM010000069">
    <property type="protein sequence ID" value="MEU7297518.1"/>
    <property type="molecule type" value="Genomic_DNA"/>
</dbReference>
<name>A0ABV3D6I8_STREX</name>
<evidence type="ECO:0000313" key="5">
    <source>
        <dbReference type="Proteomes" id="UP001551210"/>
    </source>
</evidence>
<sequence>MKDFELLDISLYTEEPDRRVVPLRGPDTPDALGTPDIPAIPELPEGAVLSIGLTFRLGREIAGVAFEDSRIREGTVLATTRTVLGGFRTGGPYEVRLPPERLPVGRAYRGVYELTGRFTDGDGRELQVVHRRLRVVHQPAADKRWAAPPMAPGPAQPLSGTAGEPLAT</sequence>
<evidence type="ECO:0000256" key="3">
    <source>
        <dbReference type="SAM" id="MobiDB-lite"/>
    </source>
</evidence>
<reference evidence="4 5" key="1">
    <citation type="submission" date="2024-06" db="EMBL/GenBank/DDBJ databases">
        <title>The Natural Products Discovery Center: Release of the First 8490 Sequenced Strains for Exploring Actinobacteria Biosynthetic Diversity.</title>
        <authorList>
            <person name="Kalkreuter E."/>
            <person name="Kautsar S.A."/>
            <person name="Yang D."/>
            <person name="Bader C.D."/>
            <person name="Teijaro C.N."/>
            <person name="Fluegel L."/>
            <person name="Davis C.M."/>
            <person name="Simpson J.R."/>
            <person name="Lauterbach L."/>
            <person name="Steele A.D."/>
            <person name="Gui C."/>
            <person name="Meng S."/>
            <person name="Li G."/>
            <person name="Viehrig K."/>
            <person name="Ye F."/>
            <person name="Su P."/>
            <person name="Kiefer A.F."/>
            <person name="Nichols A."/>
            <person name="Cepeda A.J."/>
            <person name="Yan W."/>
            <person name="Fan B."/>
            <person name="Jiang Y."/>
            <person name="Adhikari A."/>
            <person name="Zheng C.-J."/>
            <person name="Schuster L."/>
            <person name="Cowan T.M."/>
            <person name="Smanski M.J."/>
            <person name="Chevrette M.G."/>
            <person name="De Carvalho L.P.S."/>
            <person name="Shen B."/>
        </authorList>
    </citation>
    <scope>NUCLEOTIDE SEQUENCE [LARGE SCALE GENOMIC DNA]</scope>
    <source>
        <strain evidence="4 5">NPDC045705</strain>
    </source>
</reference>
<organism evidence="4 5">
    <name type="scientific">Streptomyces exfoliatus</name>
    <name type="common">Streptomyces hydrogenans</name>
    <dbReference type="NCBI Taxonomy" id="1905"/>
    <lineage>
        <taxon>Bacteria</taxon>
        <taxon>Bacillati</taxon>
        <taxon>Actinomycetota</taxon>
        <taxon>Actinomycetes</taxon>
        <taxon>Kitasatosporales</taxon>
        <taxon>Streptomycetaceae</taxon>
        <taxon>Streptomyces</taxon>
    </lineage>
</organism>
<evidence type="ECO:0000313" key="4">
    <source>
        <dbReference type="EMBL" id="MEU7297518.1"/>
    </source>
</evidence>
<evidence type="ECO:0000256" key="1">
    <source>
        <dbReference type="ARBA" id="ARBA00004496"/>
    </source>
</evidence>
<accession>A0ABV3D6I8</accession>
<dbReference type="SUPFAM" id="SSF81296">
    <property type="entry name" value="E set domains"/>
    <property type="match status" value="1"/>
</dbReference>
<dbReference type="InterPro" id="IPR014756">
    <property type="entry name" value="Ig_E-set"/>
</dbReference>
<dbReference type="InterPro" id="IPR024792">
    <property type="entry name" value="RhoGDI_dom_sf"/>
</dbReference>
<protein>
    <submittedName>
        <fullName evidence="4">Uncharacterized protein</fullName>
    </submittedName>
</protein>
<gene>
    <name evidence="4" type="ORF">AB0A76_30705</name>
</gene>
<comment type="subcellular location">
    <subcellularLocation>
        <location evidence="1">Cytoplasm</location>
    </subcellularLocation>
</comment>
<dbReference type="Gene3D" id="2.70.50.30">
    <property type="entry name" value="Coagulation Factor XIII, subunit A, domain 1"/>
    <property type="match status" value="1"/>
</dbReference>
<dbReference type="Pfam" id="PF02115">
    <property type="entry name" value="Rho_GDI"/>
    <property type="match status" value="1"/>
</dbReference>
<evidence type="ECO:0000256" key="2">
    <source>
        <dbReference type="ARBA" id="ARBA00022490"/>
    </source>
</evidence>
<dbReference type="Proteomes" id="UP001551210">
    <property type="component" value="Unassembled WGS sequence"/>
</dbReference>
<keyword evidence="5" id="KW-1185">Reference proteome</keyword>
<dbReference type="InterPro" id="IPR000406">
    <property type="entry name" value="Rho_GDI"/>
</dbReference>